<evidence type="ECO:0000256" key="1">
    <source>
        <dbReference type="ARBA" id="ARBA00009437"/>
    </source>
</evidence>
<proteinExistence type="inferred from homology"/>
<dbReference type="PANTHER" id="PTHR30126:SF39">
    <property type="entry name" value="HTH-TYPE TRANSCRIPTIONAL REGULATOR CYSL"/>
    <property type="match status" value="1"/>
</dbReference>
<evidence type="ECO:0000256" key="4">
    <source>
        <dbReference type="SAM" id="SignalP"/>
    </source>
</evidence>
<feature type="signal peptide" evidence="4">
    <location>
        <begin position="1"/>
        <end position="22"/>
    </location>
</feature>
<reference evidence="6 7" key="1">
    <citation type="submission" date="2019-01" db="EMBL/GenBank/DDBJ databases">
        <title>Egibacter rhizosphaerae EGI 80759T.</title>
        <authorList>
            <person name="Chen D.-D."/>
            <person name="Tian Y."/>
            <person name="Jiao J.-Y."/>
            <person name="Zhang X.-T."/>
            <person name="Zhang Y.-G."/>
            <person name="Zhang Y."/>
            <person name="Xiao M."/>
            <person name="Shu W.-S."/>
            <person name="Li W.-J."/>
        </authorList>
    </citation>
    <scope>NUCLEOTIDE SEQUENCE [LARGE SCALE GENOMIC DNA]</scope>
    <source>
        <strain evidence="6 7">EGI 80759</strain>
    </source>
</reference>
<dbReference type="GO" id="GO:0003700">
    <property type="term" value="F:DNA-binding transcription factor activity"/>
    <property type="evidence" value="ECO:0007669"/>
    <property type="project" value="InterPro"/>
</dbReference>
<keyword evidence="7" id="KW-1185">Reference proteome</keyword>
<dbReference type="PANTHER" id="PTHR30126">
    <property type="entry name" value="HTH-TYPE TRANSCRIPTIONAL REGULATOR"/>
    <property type="match status" value="1"/>
</dbReference>
<dbReference type="EMBL" id="CP036402">
    <property type="protein sequence ID" value="QBI18722.1"/>
    <property type="molecule type" value="Genomic_DNA"/>
</dbReference>
<dbReference type="InterPro" id="IPR036388">
    <property type="entry name" value="WH-like_DNA-bd_sf"/>
</dbReference>
<feature type="chain" id="PRO_5018995090" evidence="4">
    <location>
        <begin position="23"/>
        <end position="90"/>
    </location>
</feature>
<organism evidence="6 7">
    <name type="scientific">Egibacter rhizosphaerae</name>
    <dbReference type="NCBI Taxonomy" id="1670831"/>
    <lineage>
        <taxon>Bacteria</taxon>
        <taxon>Bacillati</taxon>
        <taxon>Actinomycetota</taxon>
        <taxon>Nitriliruptoria</taxon>
        <taxon>Egibacterales</taxon>
        <taxon>Egibacteraceae</taxon>
        <taxon>Egibacter</taxon>
    </lineage>
</organism>
<gene>
    <name evidence="6" type="ORF">ER308_03585</name>
</gene>
<feature type="domain" description="HTH lysR-type" evidence="5">
    <location>
        <begin position="1"/>
        <end position="58"/>
    </location>
</feature>
<dbReference type="PROSITE" id="PS50931">
    <property type="entry name" value="HTH_LYSR"/>
    <property type="match status" value="1"/>
</dbReference>
<dbReference type="PRINTS" id="PR00039">
    <property type="entry name" value="HTHLYSR"/>
</dbReference>
<keyword evidence="2" id="KW-0805">Transcription regulation</keyword>
<dbReference type="InterPro" id="IPR000847">
    <property type="entry name" value="LysR_HTH_N"/>
</dbReference>
<protein>
    <submittedName>
        <fullName evidence="6">LysR family transcriptional regulator</fullName>
    </submittedName>
</protein>
<dbReference type="KEGG" id="erz:ER308_03585"/>
<sequence>MTFAQLRAFAAVVRLGSVTAAAASLGVSEPAVSSAVGSLRQEFEDPLLIRTAFGLTPTPGGRALAGRAAEILGLAEEAGHAVRTTSAVTD</sequence>
<evidence type="ECO:0000256" key="2">
    <source>
        <dbReference type="ARBA" id="ARBA00023015"/>
    </source>
</evidence>
<dbReference type="AlphaFoldDB" id="A0A411YC37"/>
<comment type="similarity">
    <text evidence="1">Belongs to the LysR transcriptional regulatory family.</text>
</comment>
<keyword evidence="3" id="KW-0804">Transcription</keyword>
<evidence type="ECO:0000313" key="7">
    <source>
        <dbReference type="Proteomes" id="UP000291469"/>
    </source>
</evidence>
<dbReference type="Pfam" id="PF00126">
    <property type="entry name" value="HTH_1"/>
    <property type="match status" value="1"/>
</dbReference>
<dbReference type="OrthoDB" id="4512679at2"/>
<dbReference type="Proteomes" id="UP000291469">
    <property type="component" value="Chromosome"/>
</dbReference>
<evidence type="ECO:0000259" key="5">
    <source>
        <dbReference type="PROSITE" id="PS50931"/>
    </source>
</evidence>
<name>A0A411YC37_9ACTN</name>
<accession>A0A411YC37</accession>
<evidence type="ECO:0000256" key="3">
    <source>
        <dbReference type="ARBA" id="ARBA00023163"/>
    </source>
</evidence>
<dbReference type="GO" id="GO:0000976">
    <property type="term" value="F:transcription cis-regulatory region binding"/>
    <property type="evidence" value="ECO:0007669"/>
    <property type="project" value="TreeGrafter"/>
</dbReference>
<dbReference type="InterPro" id="IPR036390">
    <property type="entry name" value="WH_DNA-bd_sf"/>
</dbReference>
<dbReference type="Gene3D" id="1.10.10.10">
    <property type="entry name" value="Winged helix-like DNA-binding domain superfamily/Winged helix DNA-binding domain"/>
    <property type="match status" value="1"/>
</dbReference>
<evidence type="ECO:0000313" key="6">
    <source>
        <dbReference type="EMBL" id="QBI18722.1"/>
    </source>
</evidence>
<dbReference type="SUPFAM" id="SSF46785">
    <property type="entry name" value="Winged helix' DNA-binding domain"/>
    <property type="match status" value="1"/>
</dbReference>
<keyword evidence="4" id="KW-0732">Signal</keyword>